<dbReference type="AlphaFoldDB" id="A0A379B869"/>
<evidence type="ECO:0000313" key="2">
    <source>
        <dbReference type="EMBL" id="SUB34672.1"/>
    </source>
</evidence>
<dbReference type="OrthoDB" id="5677702at2"/>
<evidence type="ECO:0008006" key="4">
    <source>
        <dbReference type="Google" id="ProtNLM"/>
    </source>
</evidence>
<feature type="chain" id="PRO_5016731654" description="Lipoprotein" evidence="1">
    <location>
        <begin position="18"/>
        <end position="128"/>
    </location>
</feature>
<feature type="signal peptide" evidence="1">
    <location>
        <begin position="1"/>
        <end position="17"/>
    </location>
</feature>
<organism evidence="2 3">
    <name type="scientific">[Pasteurella] mairii</name>
    <dbReference type="NCBI Taxonomy" id="757"/>
    <lineage>
        <taxon>Bacteria</taxon>
        <taxon>Pseudomonadati</taxon>
        <taxon>Pseudomonadota</taxon>
        <taxon>Gammaproteobacteria</taxon>
        <taxon>Pasteurellales</taxon>
        <taxon>Pasteurellaceae</taxon>
    </lineage>
</organism>
<dbReference type="Proteomes" id="UP000254280">
    <property type="component" value="Unassembled WGS sequence"/>
</dbReference>
<sequence length="128" mass="15505">MKIIFLLPLMLSSCYLANGSPSSYNYWLKDDKVITYNDIQFCESKVYFTLGERFKYLLKMKLEKGWILMRENYRHEYDEYITYIKNASPQISQCYYDLGYRFTAPYYWCLAPDSKGNFKTCEINQKYR</sequence>
<evidence type="ECO:0000256" key="1">
    <source>
        <dbReference type="SAM" id="SignalP"/>
    </source>
</evidence>
<evidence type="ECO:0000313" key="3">
    <source>
        <dbReference type="Proteomes" id="UP000254280"/>
    </source>
</evidence>
<keyword evidence="1" id="KW-0732">Signal</keyword>
<reference evidence="2 3" key="1">
    <citation type="submission" date="2018-06" db="EMBL/GenBank/DDBJ databases">
        <authorList>
            <consortium name="Pathogen Informatics"/>
            <person name="Doyle S."/>
        </authorList>
    </citation>
    <scope>NUCLEOTIDE SEQUENCE [LARGE SCALE GENOMIC DNA]</scope>
    <source>
        <strain evidence="2 3">NCTC10699</strain>
    </source>
</reference>
<keyword evidence="3" id="KW-1185">Reference proteome</keyword>
<dbReference type="EMBL" id="UGSS01000002">
    <property type="protein sequence ID" value="SUB34672.1"/>
    <property type="molecule type" value="Genomic_DNA"/>
</dbReference>
<proteinExistence type="predicted"/>
<gene>
    <name evidence="2" type="ORF">NCTC10699_02353</name>
</gene>
<name>A0A379B869_9PAST</name>
<protein>
    <recommendedName>
        <fullName evidence="4">Lipoprotein</fullName>
    </recommendedName>
</protein>
<accession>A0A379B869</accession>